<gene>
    <name evidence="1" type="ORF">G2W53_028445</name>
</gene>
<evidence type="ECO:0000313" key="1">
    <source>
        <dbReference type="EMBL" id="KAF7814476.1"/>
    </source>
</evidence>
<sequence>MQLLHGASGLENNPEDIVDINNEVLAMYDVASAFVTCLRQVSLERMLSPEVLAARSVLAGVLDSSEAGWCGLALGIRSLPGAETQCLWIAIVDHSRYRAAVQLALKFQYKSTVPAALCTDVEGIGSSEIEVLAFVPATMMASVYISSSVGNALGSLGRSIPLTSCLNCASGFGPVYR</sequence>
<proteinExistence type="predicted"/>
<accession>A0A834WCV1</accession>
<reference evidence="1" key="1">
    <citation type="submission" date="2020-09" db="EMBL/GenBank/DDBJ databases">
        <title>Genome-Enabled Discovery of Anthraquinone Biosynthesis in Senna tora.</title>
        <authorList>
            <person name="Kang S.-H."/>
            <person name="Pandey R.P."/>
            <person name="Lee C.-M."/>
            <person name="Sim J.-S."/>
            <person name="Jeong J.-T."/>
            <person name="Choi B.-S."/>
            <person name="Jung M."/>
            <person name="Ginzburg D."/>
            <person name="Zhao K."/>
            <person name="Won S.Y."/>
            <person name="Oh T.-J."/>
            <person name="Yu Y."/>
            <person name="Kim N.-H."/>
            <person name="Lee O.R."/>
            <person name="Lee T.-H."/>
            <person name="Bashyal P."/>
            <person name="Kim T.-S."/>
            <person name="Lee W.-H."/>
            <person name="Kawkins C."/>
            <person name="Kim C.-K."/>
            <person name="Kim J.S."/>
            <person name="Ahn B.O."/>
            <person name="Rhee S.Y."/>
            <person name="Sohng J.K."/>
        </authorList>
    </citation>
    <scope>NUCLEOTIDE SEQUENCE</scope>
    <source>
        <tissue evidence="1">Leaf</tissue>
    </source>
</reference>
<dbReference type="AlphaFoldDB" id="A0A834WCV1"/>
<dbReference type="Proteomes" id="UP000634136">
    <property type="component" value="Unassembled WGS sequence"/>
</dbReference>
<organism evidence="1 2">
    <name type="scientific">Senna tora</name>
    <dbReference type="NCBI Taxonomy" id="362788"/>
    <lineage>
        <taxon>Eukaryota</taxon>
        <taxon>Viridiplantae</taxon>
        <taxon>Streptophyta</taxon>
        <taxon>Embryophyta</taxon>
        <taxon>Tracheophyta</taxon>
        <taxon>Spermatophyta</taxon>
        <taxon>Magnoliopsida</taxon>
        <taxon>eudicotyledons</taxon>
        <taxon>Gunneridae</taxon>
        <taxon>Pentapetalae</taxon>
        <taxon>rosids</taxon>
        <taxon>fabids</taxon>
        <taxon>Fabales</taxon>
        <taxon>Fabaceae</taxon>
        <taxon>Caesalpinioideae</taxon>
        <taxon>Cassia clade</taxon>
        <taxon>Senna</taxon>
    </lineage>
</organism>
<protein>
    <submittedName>
        <fullName evidence="1">Uncharacterized protein</fullName>
    </submittedName>
</protein>
<evidence type="ECO:0000313" key="2">
    <source>
        <dbReference type="Proteomes" id="UP000634136"/>
    </source>
</evidence>
<keyword evidence="2" id="KW-1185">Reference proteome</keyword>
<dbReference type="EMBL" id="JAAIUW010000009">
    <property type="protein sequence ID" value="KAF7814476.1"/>
    <property type="molecule type" value="Genomic_DNA"/>
</dbReference>
<name>A0A834WCV1_9FABA</name>
<comment type="caution">
    <text evidence="1">The sequence shown here is derived from an EMBL/GenBank/DDBJ whole genome shotgun (WGS) entry which is preliminary data.</text>
</comment>